<evidence type="ECO:0000313" key="10">
    <source>
        <dbReference type="Proteomes" id="UP001162162"/>
    </source>
</evidence>
<dbReference type="EMBL" id="JAPWTK010000223">
    <property type="protein sequence ID" value="KAJ8945248.1"/>
    <property type="molecule type" value="Genomic_DNA"/>
</dbReference>
<comment type="similarity">
    <text evidence="1 6">Belongs to the type-B carboxylesterase/lipase family.</text>
</comment>
<dbReference type="Pfam" id="PF00135">
    <property type="entry name" value="COesterase"/>
    <property type="match status" value="2"/>
</dbReference>
<evidence type="ECO:0000256" key="5">
    <source>
        <dbReference type="ARBA" id="ARBA00023180"/>
    </source>
</evidence>
<feature type="region of interest" description="Disordered" evidence="7">
    <location>
        <begin position="81"/>
        <end position="107"/>
    </location>
</feature>
<sequence>MECEFFQNSTLQVTLAQGIVQGTMKSTVNQKVHYFSFEGIPYALPPVGNLRFKRPQKPPRTILFSELKPGLGEDMVLQVPNSRENLGDGPGDQASESPDSSGDFSLRHSFQPPVPGERWQGVLNSTVMDVSCVQVTPSVFNGYAESEDCLYINVFTPIKKLENAKNAQLLPVMVWIYGGAFLLGTANATYFGPDNLLEENVLVVHFGYRLASFGFLSTGDMESPGNYGLKDQHLALRWVRDNIRHFGGDPEKVTIFGESAGGVSVQHQLMYLGNRGLFRGAISESGSVLCTWAYQRQPRKIAFDLGRAAGLVTNSTKRLVDYLRSISTQKLKAATMAASLKNSLGIINGIPFAPATEPQHEGAFITEKNHKALAEGKIVKVPYIIGFNSEEAAIAKTGAEMAKIPA</sequence>
<dbReference type="Proteomes" id="UP001162162">
    <property type="component" value="Unassembled WGS sequence"/>
</dbReference>
<evidence type="ECO:0000256" key="6">
    <source>
        <dbReference type="RuleBase" id="RU361235"/>
    </source>
</evidence>
<dbReference type="PANTHER" id="PTHR43142">
    <property type="entry name" value="CARBOXYLIC ESTER HYDROLASE"/>
    <property type="match status" value="1"/>
</dbReference>
<reference evidence="9" key="1">
    <citation type="journal article" date="2023" name="Insect Mol. Biol.">
        <title>Genome sequencing provides insights into the evolution of gene families encoding plant cell wall-degrading enzymes in longhorned beetles.</title>
        <authorList>
            <person name="Shin N.R."/>
            <person name="Okamura Y."/>
            <person name="Kirsch R."/>
            <person name="Pauchet Y."/>
        </authorList>
    </citation>
    <scope>NUCLEOTIDE SEQUENCE</scope>
    <source>
        <strain evidence="9">AMC_N1</strain>
    </source>
</reference>
<keyword evidence="5" id="KW-0325">Glycoprotein</keyword>
<keyword evidence="3 6" id="KW-0378">Hydrolase</keyword>
<dbReference type="InterPro" id="IPR029058">
    <property type="entry name" value="AB_hydrolase_fold"/>
</dbReference>
<dbReference type="InterPro" id="IPR002018">
    <property type="entry name" value="CarbesteraseB"/>
</dbReference>
<feature type="domain" description="Carboxylesterase type B" evidence="8">
    <location>
        <begin position="11"/>
        <end position="58"/>
    </location>
</feature>
<keyword evidence="10" id="KW-1185">Reference proteome</keyword>
<dbReference type="PROSITE" id="PS00122">
    <property type="entry name" value="CARBOXYLESTERASE_B_1"/>
    <property type="match status" value="1"/>
</dbReference>
<feature type="domain" description="Carboxylesterase type B" evidence="8">
    <location>
        <begin position="109"/>
        <end position="394"/>
    </location>
</feature>
<protein>
    <recommendedName>
        <fullName evidence="6">Carboxylic ester hydrolase</fullName>
        <ecNumber evidence="6">3.1.1.-</ecNumber>
    </recommendedName>
</protein>
<comment type="caution">
    <text evidence="9">The sequence shown here is derived from an EMBL/GenBank/DDBJ whole genome shotgun (WGS) entry which is preliminary data.</text>
</comment>
<dbReference type="InterPro" id="IPR019819">
    <property type="entry name" value="Carboxylesterase_B_CS"/>
</dbReference>
<dbReference type="GO" id="GO:0052689">
    <property type="term" value="F:carboxylic ester hydrolase activity"/>
    <property type="evidence" value="ECO:0007669"/>
    <property type="project" value="UniProtKB-KW"/>
</dbReference>
<dbReference type="Gene3D" id="3.40.50.1820">
    <property type="entry name" value="alpha/beta hydrolase"/>
    <property type="match status" value="2"/>
</dbReference>
<evidence type="ECO:0000256" key="2">
    <source>
        <dbReference type="ARBA" id="ARBA00022487"/>
    </source>
</evidence>
<dbReference type="SUPFAM" id="SSF53474">
    <property type="entry name" value="alpha/beta-Hydrolases"/>
    <property type="match status" value="2"/>
</dbReference>
<accession>A0AAV8Y1D8</accession>
<evidence type="ECO:0000313" key="9">
    <source>
        <dbReference type="EMBL" id="KAJ8945248.1"/>
    </source>
</evidence>
<dbReference type="EC" id="3.1.1.-" evidence="6"/>
<name>A0AAV8Y1D8_9CUCU</name>
<evidence type="ECO:0000256" key="4">
    <source>
        <dbReference type="ARBA" id="ARBA00023157"/>
    </source>
</evidence>
<keyword evidence="2" id="KW-0719">Serine esterase</keyword>
<dbReference type="AlphaFoldDB" id="A0AAV8Y1D8"/>
<evidence type="ECO:0000256" key="1">
    <source>
        <dbReference type="ARBA" id="ARBA00005964"/>
    </source>
</evidence>
<organism evidence="9 10">
    <name type="scientific">Aromia moschata</name>
    <dbReference type="NCBI Taxonomy" id="1265417"/>
    <lineage>
        <taxon>Eukaryota</taxon>
        <taxon>Metazoa</taxon>
        <taxon>Ecdysozoa</taxon>
        <taxon>Arthropoda</taxon>
        <taxon>Hexapoda</taxon>
        <taxon>Insecta</taxon>
        <taxon>Pterygota</taxon>
        <taxon>Neoptera</taxon>
        <taxon>Endopterygota</taxon>
        <taxon>Coleoptera</taxon>
        <taxon>Polyphaga</taxon>
        <taxon>Cucujiformia</taxon>
        <taxon>Chrysomeloidea</taxon>
        <taxon>Cerambycidae</taxon>
        <taxon>Cerambycinae</taxon>
        <taxon>Callichromatini</taxon>
        <taxon>Aromia</taxon>
    </lineage>
</organism>
<gene>
    <name evidence="9" type="ORF">NQ318_016668</name>
</gene>
<evidence type="ECO:0000259" key="8">
    <source>
        <dbReference type="Pfam" id="PF00135"/>
    </source>
</evidence>
<feature type="compositionally biased region" description="Polar residues" evidence="7">
    <location>
        <begin position="94"/>
        <end position="103"/>
    </location>
</feature>
<dbReference type="InterPro" id="IPR019826">
    <property type="entry name" value="Carboxylesterase_B_AS"/>
</dbReference>
<evidence type="ECO:0000256" key="7">
    <source>
        <dbReference type="SAM" id="MobiDB-lite"/>
    </source>
</evidence>
<dbReference type="PANTHER" id="PTHR43142:SF1">
    <property type="entry name" value="CARBOXYLIC ESTER HYDROLASE"/>
    <property type="match status" value="1"/>
</dbReference>
<keyword evidence="4" id="KW-1015">Disulfide bond</keyword>
<dbReference type="PROSITE" id="PS00941">
    <property type="entry name" value="CARBOXYLESTERASE_B_2"/>
    <property type="match status" value="1"/>
</dbReference>
<proteinExistence type="inferred from homology"/>
<evidence type="ECO:0000256" key="3">
    <source>
        <dbReference type="ARBA" id="ARBA00022801"/>
    </source>
</evidence>